<reference evidence="2" key="1">
    <citation type="journal article" date="2017" name="Mycologia">
        <title>Fusarium algeriense, sp. nov., a novel toxigenic crown rot pathogen of durum wheat from Algeria is nested in the Fusarium burgessii species complex.</title>
        <authorList>
            <person name="Laraba I."/>
            <person name="Keddad A."/>
            <person name="Boureghda H."/>
            <person name="Abdallah N."/>
            <person name="Vaughan M.M."/>
            <person name="Proctor R.H."/>
            <person name="Busman M."/>
            <person name="O'Donnell K."/>
        </authorList>
    </citation>
    <scope>NUCLEOTIDE SEQUENCE</scope>
    <source>
        <strain evidence="2">NRRL 25174</strain>
    </source>
</reference>
<protein>
    <submittedName>
        <fullName evidence="2">Uncharacterized protein</fullName>
    </submittedName>
</protein>
<evidence type="ECO:0000313" key="3">
    <source>
        <dbReference type="Proteomes" id="UP000730481"/>
    </source>
</evidence>
<dbReference type="AlphaFoldDB" id="A0A9P5DS11"/>
<dbReference type="Proteomes" id="UP000730481">
    <property type="component" value="Unassembled WGS sequence"/>
</dbReference>
<gene>
    <name evidence="2" type="ORF">FBEOM_12970</name>
</gene>
<comment type="caution">
    <text evidence="2">The sequence shown here is derived from an EMBL/GenBank/DDBJ whole genome shotgun (WGS) entry which is preliminary data.</text>
</comment>
<keyword evidence="3" id="KW-1185">Reference proteome</keyword>
<accession>A0A9P5DS11</accession>
<evidence type="ECO:0000313" key="2">
    <source>
        <dbReference type="EMBL" id="KAF4333235.1"/>
    </source>
</evidence>
<dbReference type="EMBL" id="PVQB02000885">
    <property type="protein sequence ID" value="KAF4333235.1"/>
    <property type="molecule type" value="Genomic_DNA"/>
</dbReference>
<evidence type="ECO:0000256" key="1">
    <source>
        <dbReference type="SAM" id="MobiDB-lite"/>
    </source>
</evidence>
<organism evidence="2 3">
    <name type="scientific">Fusarium beomiforme</name>
    <dbReference type="NCBI Taxonomy" id="44412"/>
    <lineage>
        <taxon>Eukaryota</taxon>
        <taxon>Fungi</taxon>
        <taxon>Dikarya</taxon>
        <taxon>Ascomycota</taxon>
        <taxon>Pezizomycotina</taxon>
        <taxon>Sordariomycetes</taxon>
        <taxon>Hypocreomycetidae</taxon>
        <taxon>Hypocreales</taxon>
        <taxon>Nectriaceae</taxon>
        <taxon>Fusarium</taxon>
        <taxon>Fusarium burgessii species complex</taxon>
    </lineage>
</organism>
<name>A0A9P5DS11_9HYPO</name>
<proteinExistence type="predicted"/>
<reference evidence="2" key="2">
    <citation type="submission" date="2020-02" db="EMBL/GenBank/DDBJ databases">
        <title>Identification and distribution of gene clusters putatively required for synthesis of sphingolipid metabolism inhibitors in phylogenetically diverse species of the filamentous fungus Fusarium.</title>
        <authorList>
            <person name="Kim H.-S."/>
            <person name="Busman M."/>
            <person name="Brown D.W."/>
            <person name="Divon H."/>
            <person name="Uhlig S."/>
            <person name="Proctor R.H."/>
        </authorList>
    </citation>
    <scope>NUCLEOTIDE SEQUENCE</scope>
    <source>
        <strain evidence="2">NRRL 25174</strain>
    </source>
</reference>
<sequence>MLATQRLSTSTKTTHYLFFVMSRPRYIKDPRGEDIRSVAEQQNTSVSEQMKNWLRESRKDMPWHNFDLVAVSSTGKPQSNNSNPSHNSATQGSDN</sequence>
<dbReference type="OrthoDB" id="5039692at2759"/>
<feature type="compositionally biased region" description="Low complexity" evidence="1">
    <location>
        <begin position="79"/>
        <end position="88"/>
    </location>
</feature>
<feature type="region of interest" description="Disordered" evidence="1">
    <location>
        <begin position="70"/>
        <end position="95"/>
    </location>
</feature>